<name>A0A369PZ99_9SPHI</name>
<reference evidence="2 3" key="1">
    <citation type="submission" date="2018-07" db="EMBL/GenBank/DDBJ databases">
        <title>Pedobacter sp. nov., isolated from soil.</title>
        <authorList>
            <person name="Zhou L.Y."/>
            <person name="Du Z.J."/>
        </authorList>
    </citation>
    <scope>NUCLEOTIDE SEQUENCE [LARGE SCALE GENOMIC DNA]</scope>
    <source>
        <strain evidence="2 3">JDX94</strain>
    </source>
</reference>
<dbReference type="EMBL" id="QPKV01000007">
    <property type="protein sequence ID" value="RDC55408.1"/>
    <property type="molecule type" value="Genomic_DNA"/>
</dbReference>
<accession>A0A369PZ99</accession>
<comment type="caution">
    <text evidence="2">The sequence shown here is derived from an EMBL/GenBank/DDBJ whole genome shotgun (WGS) entry which is preliminary data.</text>
</comment>
<gene>
    <name evidence="2" type="ORF">DU508_17715</name>
</gene>
<feature type="region of interest" description="Disordered" evidence="1">
    <location>
        <begin position="1"/>
        <end position="25"/>
    </location>
</feature>
<dbReference type="AlphaFoldDB" id="A0A369PZ99"/>
<evidence type="ECO:0000256" key="1">
    <source>
        <dbReference type="SAM" id="MobiDB-lite"/>
    </source>
</evidence>
<dbReference type="Proteomes" id="UP000253961">
    <property type="component" value="Unassembled WGS sequence"/>
</dbReference>
<proteinExistence type="predicted"/>
<evidence type="ECO:0000313" key="3">
    <source>
        <dbReference type="Proteomes" id="UP000253961"/>
    </source>
</evidence>
<sequence length="69" mass="7982">MFRSVGTFDGFKRNNHSLNPSKKDADHEVATRLLKTLTLLVKCIYLVAFRFATGQHNDRVKQDDHINDH</sequence>
<protein>
    <submittedName>
        <fullName evidence="2">Uncharacterized protein</fullName>
    </submittedName>
</protein>
<organism evidence="2 3">
    <name type="scientific">Pedobacter chinensis</name>
    <dbReference type="NCBI Taxonomy" id="2282421"/>
    <lineage>
        <taxon>Bacteria</taxon>
        <taxon>Pseudomonadati</taxon>
        <taxon>Bacteroidota</taxon>
        <taxon>Sphingobacteriia</taxon>
        <taxon>Sphingobacteriales</taxon>
        <taxon>Sphingobacteriaceae</taxon>
        <taxon>Pedobacter</taxon>
    </lineage>
</organism>
<keyword evidence="3" id="KW-1185">Reference proteome</keyword>
<evidence type="ECO:0000313" key="2">
    <source>
        <dbReference type="EMBL" id="RDC55408.1"/>
    </source>
</evidence>